<feature type="region of interest" description="Disordered" evidence="4">
    <location>
        <begin position="465"/>
        <end position="495"/>
    </location>
</feature>
<evidence type="ECO:0000256" key="3">
    <source>
        <dbReference type="ARBA" id="ARBA00023242"/>
    </source>
</evidence>
<dbReference type="OMA" id="VGFIACE"/>
<dbReference type="Pfam" id="PF06978">
    <property type="entry name" value="POP1_N"/>
    <property type="match status" value="1"/>
</dbReference>
<dbReference type="PANTHER" id="PTHR22731:SF3">
    <property type="entry name" value="RIBONUCLEASES P_MRP PROTEIN SUBUNIT POP1"/>
    <property type="match status" value="1"/>
</dbReference>
<feature type="compositionally biased region" description="Basic residues" evidence="4">
    <location>
        <begin position="114"/>
        <end position="127"/>
    </location>
</feature>
<reference evidence="9" key="2">
    <citation type="submission" date="2010-04" db="EMBL/GenBank/DDBJ databases">
        <authorList>
            <person name="Buell R."/>
            <person name="Hamilton J."/>
            <person name="Hostetler J."/>
        </authorList>
    </citation>
    <scope>NUCLEOTIDE SEQUENCE [LARGE SCALE GENOMIC DNA]</scope>
    <source>
        <strain evidence="9">DAOM:BR144</strain>
    </source>
</reference>
<evidence type="ECO:0000259" key="7">
    <source>
        <dbReference type="Pfam" id="PF22770"/>
    </source>
</evidence>
<dbReference type="Pfam" id="PF08170">
    <property type="entry name" value="POPLD"/>
    <property type="match status" value="1"/>
</dbReference>
<dbReference type="GO" id="GO:0001682">
    <property type="term" value="P:tRNA 5'-leader removal"/>
    <property type="evidence" value="ECO:0007669"/>
    <property type="project" value="InterPro"/>
</dbReference>
<feature type="compositionally biased region" description="Low complexity" evidence="4">
    <location>
        <begin position="399"/>
        <end position="414"/>
    </location>
</feature>
<name>K3WLE1_GLOUD</name>
<feature type="domain" description="Pop1 N-terminal" evidence="5">
    <location>
        <begin position="47"/>
        <end position="179"/>
    </location>
</feature>
<dbReference type="InterPro" id="IPR055079">
    <property type="entry name" value="POP1_C"/>
</dbReference>
<evidence type="ECO:0000256" key="1">
    <source>
        <dbReference type="ARBA" id="ARBA00004123"/>
    </source>
</evidence>
<dbReference type="Pfam" id="PF22770">
    <property type="entry name" value="POP1_C"/>
    <property type="match status" value="1"/>
</dbReference>
<dbReference type="InterPro" id="IPR009723">
    <property type="entry name" value="Pop1_N"/>
</dbReference>
<comment type="subcellular location">
    <subcellularLocation>
        <location evidence="1">Nucleus</location>
    </subcellularLocation>
</comment>
<feature type="domain" description="POP1 C-terminal" evidence="7">
    <location>
        <begin position="783"/>
        <end position="851"/>
    </location>
</feature>
<feature type="region of interest" description="Disordered" evidence="4">
    <location>
        <begin position="111"/>
        <end position="132"/>
    </location>
</feature>
<organism evidence="8 9">
    <name type="scientific">Globisporangium ultimum (strain ATCC 200006 / CBS 805.95 / DAOM BR144)</name>
    <name type="common">Pythium ultimum</name>
    <dbReference type="NCBI Taxonomy" id="431595"/>
    <lineage>
        <taxon>Eukaryota</taxon>
        <taxon>Sar</taxon>
        <taxon>Stramenopiles</taxon>
        <taxon>Oomycota</taxon>
        <taxon>Peronosporomycetes</taxon>
        <taxon>Pythiales</taxon>
        <taxon>Pythiaceae</taxon>
        <taxon>Globisporangium</taxon>
    </lineage>
</organism>
<dbReference type="eggNOG" id="KOG3322">
    <property type="taxonomic scope" value="Eukaryota"/>
</dbReference>
<reference evidence="9" key="1">
    <citation type="journal article" date="2010" name="Genome Biol.">
        <title>Genome sequence of the necrotrophic plant pathogen Pythium ultimum reveals original pathogenicity mechanisms and effector repertoire.</title>
        <authorList>
            <person name="Levesque C.A."/>
            <person name="Brouwer H."/>
            <person name="Cano L."/>
            <person name="Hamilton J.P."/>
            <person name="Holt C."/>
            <person name="Huitema E."/>
            <person name="Raffaele S."/>
            <person name="Robideau G.P."/>
            <person name="Thines M."/>
            <person name="Win J."/>
            <person name="Zerillo M.M."/>
            <person name="Beakes G.W."/>
            <person name="Boore J.L."/>
            <person name="Busam D."/>
            <person name="Dumas B."/>
            <person name="Ferriera S."/>
            <person name="Fuerstenberg S.I."/>
            <person name="Gachon C.M."/>
            <person name="Gaulin E."/>
            <person name="Govers F."/>
            <person name="Grenville-Briggs L."/>
            <person name="Horner N."/>
            <person name="Hostetler J."/>
            <person name="Jiang R.H."/>
            <person name="Johnson J."/>
            <person name="Krajaejun T."/>
            <person name="Lin H."/>
            <person name="Meijer H.J."/>
            <person name="Moore B."/>
            <person name="Morris P."/>
            <person name="Phuntmart V."/>
            <person name="Puiu D."/>
            <person name="Shetty J."/>
            <person name="Stajich J.E."/>
            <person name="Tripathy S."/>
            <person name="Wawra S."/>
            <person name="van West P."/>
            <person name="Whitty B.R."/>
            <person name="Coutinho P.M."/>
            <person name="Henrissat B."/>
            <person name="Martin F."/>
            <person name="Thomas P.D."/>
            <person name="Tyler B.M."/>
            <person name="De Vries R.P."/>
            <person name="Kamoun S."/>
            <person name="Yandell M."/>
            <person name="Tisserat N."/>
            <person name="Buell C.R."/>
        </authorList>
    </citation>
    <scope>NUCLEOTIDE SEQUENCE</scope>
    <source>
        <strain evidence="9">DAOM:BR144</strain>
    </source>
</reference>
<feature type="region of interest" description="Disordered" evidence="4">
    <location>
        <begin position="39"/>
        <end position="78"/>
    </location>
</feature>
<dbReference type="Proteomes" id="UP000019132">
    <property type="component" value="Unassembled WGS sequence"/>
</dbReference>
<keyword evidence="3" id="KW-0539">Nucleus</keyword>
<evidence type="ECO:0000259" key="5">
    <source>
        <dbReference type="Pfam" id="PF06978"/>
    </source>
</evidence>
<dbReference type="AlphaFoldDB" id="K3WLE1"/>
<evidence type="ECO:0000259" key="6">
    <source>
        <dbReference type="Pfam" id="PF08170"/>
    </source>
</evidence>
<evidence type="ECO:0000256" key="4">
    <source>
        <dbReference type="SAM" id="MobiDB-lite"/>
    </source>
</evidence>
<feature type="region of interest" description="Disordered" evidence="4">
    <location>
        <begin position="394"/>
        <end position="425"/>
    </location>
</feature>
<feature type="compositionally biased region" description="Basic and acidic residues" evidence="4">
    <location>
        <begin position="66"/>
        <end position="78"/>
    </location>
</feature>
<evidence type="ECO:0000313" key="8">
    <source>
        <dbReference type="EnsemblProtists" id="PYU1_T005783"/>
    </source>
</evidence>
<dbReference type="InterPro" id="IPR039182">
    <property type="entry name" value="Pop1"/>
</dbReference>
<evidence type="ECO:0008006" key="10">
    <source>
        <dbReference type="Google" id="ProtNLM"/>
    </source>
</evidence>
<dbReference type="HOGENOM" id="CLU_007205_1_1_1"/>
<accession>K3WLE1</accession>
<dbReference type="GO" id="GO:0000172">
    <property type="term" value="C:ribonuclease MRP complex"/>
    <property type="evidence" value="ECO:0007669"/>
    <property type="project" value="InterPro"/>
</dbReference>
<dbReference type="STRING" id="431595.K3WLE1"/>
<keyword evidence="2" id="KW-0819">tRNA processing</keyword>
<dbReference type="GO" id="GO:0005655">
    <property type="term" value="C:nucleolar ribonuclease P complex"/>
    <property type="evidence" value="ECO:0007669"/>
    <property type="project" value="InterPro"/>
</dbReference>
<feature type="compositionally biased region" description="Low complexity" evidence="4">
    <location>
        <begin position="465"/>
        <end position="474"/>
    </location>
</feature>
<protein>
    <recommendedName>
        <fullName evidence="10">POPLD domain-containing protein</fullName>
    </recommendedName>
</protein>
<dbReference type="PANTHER" id="PTHR22731">
    <property type="entry name" value="RIBONUCLEASES P/MRP PROTEIN SUBUNIT POP1"/>
    <property type="match status" value="1"/>
</dbReference>
<feature type="compositionally biased region" description="Basic residues" evidence="4">
    <location>
        <begin position="47"/>
        <end position="65"/>
    </location>
</feature>
<proteinExistence type="predicted"/>
<evidence type="ECO:0000313" key="9">
    <source>
        <dbReference type="Proteomes" id="UP000019132"/>
    </source>
</evidence>
<dbReference type="EnsemblProtists" id="PYU1_T005783">
    <property type="protein sequence ID" value="PYU1_T005783"/>
    <property type="gene ID" value="PYU1_G005772"/>
</dbReference>
<sequence length="852" mass="95030">MATLGPRVIQVLEFASVRAPELQALHEIAHHDQMHTAADAKLDSQRNQRRRRANAFKSHRMPQRLRQKESRTDQSRQEEELISLKLGSKQASAVADKNAGVVQSAVGVKAPQQRCRKHERRPHKLVKSRSWQQRNSTIDPLETTAVWMATHVWHTKRMKMVEKYGMMLPAHRADKSMSASLDLILEALQLVSDPAGSDFHGMRFLSGSEEGQSILYHEGQFPRGAICPVTFMWRPLQSDSRVSESAEDSRFQLHADWQETKRQLWLWIHPAAFMEAASAIKAACEEVMDDGDDIQITDRRGHLCRFKLRGNIADELVSQICGAKEKRSPIQSDGSISVMDETGSDHEDGFTNSFTAKQCGTSNLSVLCKSLGKQQTAGEQLKVATSTIHTVVVPDPRTSSQHGQSSDQQGLSLLREPSPDELSKQADGIVCPVSEQNLTLQNAAEEPESALILEKLSEILQWTSTPTPSELSPSGYPFTSPLAKETPRDDDADMEAANSNDASIPCSFLWSVSKRLQLSRMFEKDHKVNSKKYQARQARVQQMAQGTAGGGELSSLNESPNLHLLVIRKNEPFPKASGWDLIVLPCFAATLLKTLVFAGAFVVGVDEDEALDTVLHKASFPRDFPGTHAGERYWNEHASALESDYLKKPIAKRFAYAKHGIVSPFQPKWTLLFTNGDSTDAEAEGEKMYDDDDDDDGNSSPCVLRGEGYMEPFCFYSKPNASAEATQEKIPVAVPTLVRVILRVPGRASLVPNAMMYVPTDEDVKNFYTQKKWNGCEITNFASPERTLVGFVTSAVYDRPKGAFRATGFCDCESLQEIFLQQREFMKSQDALVMLRIPQAKLLRPVLIRVEM</sequence>
<keyword evidence="9" id="KW-1185">Reference proteome</keyword>
<dbReference type="InterPro" id="IPR012590">
    <property type="entry name" value="POPLD_dom"/>
</dbReference>
<reference evidence="8" key="3">
    <citation type="submission" date="2015-02" db="UniProtKB">
        <authorList>
            <consortium name="EnsemblProtists"/>
        </authorList>
    </citation>
    <scope>IDENTIFICATION</scope>
    <source>
        <strain evidence="8">DAOM BR144</strain>
    </source>
</reference>
<evidence type="ECO:0000256" key="2">
    <source>
        <dbReference type="ARBA" id="ARBA00022694"/>
    </source>
</evidence>
<feature type="domain" description="POPLD" evidence="6">
    <location>
        <begin position="578"/>
        <end position="669"/>
    </location>
</feature>
<dbReference type="VEuPathDB" id="FungiDB:PYU1_G005772"/>
<dbReference type="EMBL" id="GL376573">
    <property type="status" value="NOT_ANNOTATED_CDS"/>
    <property type="molecule type" value="Genomic_DNA"/>
</dbReference>
<dbReference type="InParanoid" id="K3WLE1"/>